<proteinExistence type="predicted"/>
<reference evidence="1 3" key="2">
    <citation type="journal article" date="2018" name="Plant J.">
        <title>The Physcomitrella patens chromosome-scale assembly reveals moss genome structure and evolution.</title>
        <authorList>
            <person name="Lang D."/>
            <person name="Ullrich K.K."/>
            <person name="Murat F."/>
            <person name="Fuchs J."/>
            <person name="Jenkins J."/>
            <person name="Haas F.B."/>
            <person name="Piednoel M."/>
            <person name="Gundlach H."/>
            <person name="Van Bel M."/>
            <person name="Meyberg R."/>
            <person name="Vives C."/>
            <person name="Morata J."/>
            <person name="Symeonidi A."/>
            <person name="Hiss M."/>
            <person name="Muchero W."/>
            <person name="Kamisugi Y."/>
            <person name="Saleh O."/>
            <person name="Blanc G."/>
            <person name="Decker E.L."/>
            <person name="van Gessel N."/>
            <person name="Grimwood J."/>
            <person name="Hayes R.D."/>
            <person name="Graham S.W."/>
            <person name="Gunter L.E."/>
            <person name="McDaniel S.F."/>
            <person name="Hoernstein S.N.W."/>
            <person name="Larsson A."/>
            <person name="Li F.W."/>
            <person name="Perroud P.F."/>
            <person name="Phillips J."/>
            <person name="Ranjan P."/>
            <person name="Rokshar D.S."/>
            <person name="Rothfels C.J."/>
            <person name="Schneider L."/>
            <person name="Shu S."/>
            <person name="Stevenson D.W."/>
            <person name="Thummler F."/>
            <person name="Tillich M."/>
            <person name="Villarreal Aguilar J.C."/>
            <person name="Widiez T."/>
            <person name="Wong G.K."/>
            <person name="Wymore A."/>
            <person name="Zhang Y."/>
            <person name="Zimmer A.D."/>
            <person name="Quatrano R.S."/>
            <person name="Mayer K.F.X."/>
            <person name="Goodstein D."/>
            <person name="Casacuberta J.M."/>
            <person name="Vandepoele K."/>
            <person name="Reski R."/>
            <person name="Cuming A.C."/>
            <person name="Tuskan G.A."/>
            <person name="Maumus F."/>
            <person name="Salse J."/>
            <person name="Schmutz J."/>
            <person name="Rensing S.A."/>
        </authorList>
    </citation>
    <scope>NUCLEOTIDE SEQUENCE [LARGE SCALE GENOMIC DNA]</scope>
    <source>
        <strain evidence="2 3">cv. Gransden 2004</strain>
    </source>
</reference>
<accession>A0A2K1JHR2</accession>
<reference evidence="2" key="3">
    <citation type="submission" date="2020-12" db="UniProtKB">
        <authorList>
            <consortium name="EnsemblPlants"/>
        </authorList>
    </citation>
    <scope>IDENTIFICATION</scope>
</reference>
<evidence type="ECO:0000313" key="3">
    <source>
        <dbReference type="Proteomes" id="UP000006727"/>
    </source>
</evidence>
<dbReference type="EnsemblPlants" id="Pp3c14_9130V3.2">
    <property type="protein sequence ID" value="Pp3c14_9130V3.2"/>
    <property type="gene ID" value="Pp3c14_9130"/>
</dbReference>
<name>A0A2K1JHR2_PHYPA</name>
<dbReference type="EMBL" id="ABEU02000014">
    <property type="protein sequence ID" value="PNR40836.1"/>
    <property type="molecule type" value="Genomic_DNA"/>
</dbReference>
<dbReference type="AlphaFoldDB" id="A0A2K1JHR2"/>
<organism evidence="1">
    <name type="scientific">Physcomitrium patens</name>
    <name type="common">Spreading-leaved earth moss</name>
    <name type="synonym">Physcomitrella patens</name>
    <dbReference type="NCBI Taxonomy" id="3218"/>
    <lineage>
        <taxon>Eukaryota</taxon>
        <taxon>Viridiplantae</taxon>
        <taxon>Streptophyta</taxon>
        <taxon>Embryophyta</taxon>
        <taxon>Bryophyta</taxon>
        <taxon>Bryophytina</taxon>
        <taxon>Bryopsida</taxon>
        <taxon>Funariidae</taxon>
        <taxon>Funariales</taxon>
        <taxon>Funariaceae</taxon>
        <taxon>Physcomitrium</taxon>
    </lineage>
</organism>
<dbReference type="InParanoid" id="A0A2K1JHR2"/>
<protein>
    <submittedName>
        <fullName evidence="1 2">Uncharacterized protein</fullName>
    </submittedName>
</protein>
<sequence length="173" mass="19881">MSSVIRSTDHANLFLDFSGIASKCVKLSKITGRPRSGQPFHRRCDQHNQRPAMPLRMVTWDLVKIRRRLPGTELWLQLVLVRCKVCTIAQRSRYYYALLGVKSAVTLQNYQYCRWLLLLRIKIVGVWSCEYVDKQGTFITPASCAGDLFRSTCQCSMRHVQILDVVVMLSLLA</sequence>
<gene>
    <name evidence="1" type="ORF">PHYPA_018239</name>
</gene>
<keyword evidence="3" id="KW-1185">Reference proteome</keyword>
<reference evidence="1 3" key="1">
    <citation type="journal article" date="2008" name="Science">
        <title>The Physcomitrella genome reveals evolutionary insights into the conquest of land by plants.</title>
        <authorList>
            <person name="Rensing S."/>
            <person name="Lang D."/>
            <person name="Zimmer A."/>
            <person name="Terry A."/>
            <person name="Salamov A."/>
            <person name="Shapiro H."/>
            <person name="Nishiyama T."/>
            <person name="Perroud P.-F."/>
            <person name="Lindquist E."/>
            <person name="Kamisugi Y."/>
            <person name="Tanahashi T."/>
            <person name="Sakakibara K."/>
            <person name="Fujita T."/>
            <person name="Oishi K."/>
            <person name="Shin-I T."/>
            <person name="Kuroki Y."/>
            <person name="Toyoda A."/>
            <person name="Suzuki Y."/>
            <person name="Hashimoto A."/>
            <person name="Yamaguchi K."/>
            <person name="Sugano A."/>
            <person name="Kohara Y."/>
            <person name="Fujiyama A."/>
            <person name="Anterola A."/>
            <person name="Aoki S."/>
            <person name="Ashton N."/>
            <person name="Barbazuk W.B."/>
            <person name="Barker E."/>
            <person name="Bennetzen J."/>
            <person name="Bezanilla M."/>
            <person name="Blankenship R."/>
            <person name="Cho S.H."/>
            <person name="Dutcher S."/>
            <person name="Estelle M."/>
            <person name="Fawcett J.A."/>
            <person name="Gundlach H."/>
            <person name="Hanada K."/>
            <person name="Heyl A."/>
            <person name="Hicks K.A."/>
            <person name="Hugh J."/>
            <person name="Lohr M."/>
            <person name="Mayer K."/>
            <person name="Melkozernov A."/>
            <person name="Murata T."/>
            <person name="Nelson D."/>
            <person name="Pils B."/>
            <person name="Prigge M."/>
            <person name="Reiss B."/>
            <person name="Renner T."/>
            <person name="Rombauts S."/>
            <person name="Rushton P."/>
            <person name="Sanderfoot A."/>
            <person name="Schween G."/>
            <person name="Shiu S.-H."/>
            <person name="Stueber K."/>
            <person name="Theodoulou F.L."/>
            <person name="Tu H."/>
            <person name="Van de Peer Y."/>
            <person name="Verrier P.J."/>
            <person name="Waters E."/>
            <person name="Wood A."/>
            <person name="Yang L."/>
            <person name="Cove D."/>
            <person name="Cuming A."/>
            <person name="Hasebe M."/>
            <person name="Lucas S."/>
            <person name="Mishler D.B."/>
            <person name="Reski R."/>
            <person name="Grigoriev I."/>
            <person name="Quatrano R.S."/>
            <person name="Boore J.L."/>
        </authorList>
    </citation>
    <scope>NUCLEOTIDE SEQUENCE [LARGE SCALE GENOMIC DNA]</scope>
    <source>
        <strain evidence="2 3">cv. Gransden 2004</strain>
    </source>
</reference>
<dbReference type="Gramene" id="Pp3c14_9130V3.1">
    <property type="protein sequence ID" value="Pp3c14_9130V3.1"/>
    <property type="gene ID" value="Pp3c14_9130"/>
</dbReference>
<dbReference type="EnsemblPlants" id="Pp3c14_9130V3.1">
    <property type="protein sequence ID" value="Pp3c14_9130V3.1"/>
    <property type="gene ID" value="Pp3c14_9130"/>
</dbReference>
<dbReference type="Gramene" id="Pp3c14_9130V3.2">
    <property type="protein sequence ID" value="Pp3c14_9130V3.2"/>
    <property type="gene ID" value="Pp3c14_9130"/>
</dbReference>
<evidence type="ECO:0000313" key="1">
    <source>
        <dbReference type="EMBL" id="PNR40836.1"/>
    </source>
</evidence>
<dbReference type="Proteomes" id="UP000006727">
    <property type="component" value="Chromosome 14"/>
</dbReference>
<dbReference type="PaxDb" id="3218-PP1S79_98V6.1"/>
<evidence type="ECO:0000313" key="2">
    <source>
        <dbReference type="EnsemblPlants" id="Pp3c14_9130V3.1"/>
    </source>
</evidence>